<dbReference type="SUPFAM" id="SSF51735">
    <property type="entry name" value="NAD(P)-binding Rossmann-fold domains"/>
    <property type="match status" value="1"/>
</dbReference>
<dbReference type="EC" id="1.1.1.169" evidence="2"/>
<dbReference type="InterPro" id="IPR036291">
    <property type="entry name" value="NAD(P)-bd_dom_sf"/>
</dbReference>
<name>Q46TR0_CUPPJ</name>
<protein>
    <submittedName>
        <fullName evidence="2">Ketopantoate reductase</fullName>
        <ecNumber evidence="2">1.1.1.169</ecNumber>
    </submittedName>
</protein>
<dbReference type="GO" id="GO:0008677">
    <property type="term" value="F:2-dehydropantoate 2-reductase activity"/>
    <property type="evidence" value="ECO:0007669"/>
    <property type="project" value="UniProtKB-EC"/>
</dbReference>
<accession>Q46TR0</accession>
<evidence type="ECO:0000259" key="1">
    <source>
        <dbReference type="Pfam" id="PF02558"/>
    </source>
</evidence>
<dbReference type="Pfam" id="PF02558">
    <property type="entry name" value="ApbA"/>
    <property type="match status" value="1"/>
</dbReference>
<dbReference type="InterPro" id="IPR013332">
    <property type="entry name" value="KPR_N"/>
</dbReference>
<proteinExistence type="predicted"/>
<dbReference type="KEGG" id="reu:Reut_B4120"/>
<sequence>MRILVLGAGAIGGYYGGQLVQHGADVTFLVRPARRATMSGARQAGSERLGKRLPK</sequence>
<dbReference type="EMBL" id="CP000091">
    <property type="protein sequence ID" value="AAZ63474.1"/>
    <property type="molecule type" value="Genomic_DNA"/>
</dbReference>
<evidence type="ECO:0000313" key="2">
    <source>
        <dbReference type="EMBL" id="AAZ63474.1"/>
    </source>
</evidence>
<dbReference type="HOGENOM" id="CLU_3024512_0_0_4"/>
<dbReference type="eggNOG" id="COG1893">
    <property type="taxonomic scope" value="Bacteria"/>
</dbReference>
<feature type="domain" description="Ketopantoate reductase N-terminal" evidence="1">
    <location>
        <begin position="3"/>
        <end position="36"/>
    </location>
</feature>
<gene>
    <name evidence="2" type="ordered locus">Reut_B4120</name>
</gene>
<organism evidence="2">
    <name type="scientific">Cupriavidus pinatubonensis (strain JMP 134 / LMG 1197)</name>
    <name type="common">Cupriavidus necator (strain JMP 134)</name>
    <dbReference type="NCBI Taxonomy" id="264198"/>
    <lineage>
        <taxon>Bacteria</taxon>
        <taxon>Pseudomonadati</taxon>
        <taxon>Pseudomonadota</taxon>
        <taxon>Betaproteobacteria</taxon>
        <taxon>Burkholderiales</taxon>
        <taxon>Burkholderiaceae</taxon>
        <taxon>Cupriavidus</taxon>
    </lineage>
</organism>
<dbReference type="Gene3D" id="3.40.50.720">
    <property type="entry name" value="NAD(P)-binding Rossmann-like Domain"/>
    <property type="match status" value="1"/>
</dbReference>
<dbReference type="STRING" id="264198.Reut_B4120"/>
<reference evidence="2" key="1">
    <citation type="submission" date="2005-08" db="EMBL/GenBank/DDBJ databases">
        <title>Complete sequence of chromosome 2 of Ralstonia eutropha JMP134.</title>
        <authorList>
            <person name="Copeland A."/>
            <person name="Lucas S."/>
            <person name="Lapidus A."/>
            <person name="Barry K."/>
            <person name="Detter J.C."/>
            <person name="Glavina T."/>
            <person name="Hammon N."/>
            <person name="Israni S."/>
            <person name="Pitluck S."/>
            <person name="Goltsman E."/>
            <person name="Martinez M."/>
            <person name="Schmutz J."/>
            <person name="Larimer F."/>
            <person name="Land M."/>
            <person name="Lykidis A."/>
            <person name="Richardson P."/>
        </authorList>
    </citation>
    <scope>NUCLEOTIDE SEQUENCE [LARGE SCALE GENOMIC DNA]</scope>
    <source>
        <strain evidence="2">JMP134</strain>
    </source>
</reference>
<dbReference type="AlphaFoldDB" id="Q46TR0"/>
<keyword evidence="2" id="KW-0560">Oxidoreductase</keyword>